<accession>A0AC35U657</accession>
<evidence type="ECO:0000313" key="2">
    <source>
        <dbReference type="WBParaSite" id="RSKR_0000772700.1"/>
    </source>
</evidence>
<name>A0AC35U657_9BILA</name>
<dbReference type="Proteomes" id="UP000095286">
    <property type="component" value="Unplaced"/>
</dbReference>
<protein>
    <submittedName>
        <fullName evidence="2">Uncharacterized protein</fullName>
    </submittedName>
</protein>
<reference evidence="2" key="1">
    <citation type="submission" date="2016-11" db="UniProtKB">
        <authorList>
            <consortium name="WormBaseParasite"/>
        </authorList>
    </citation>
    <scope>IDENTIFICATION</scope>
    <source>
        <strain evidence="2">KR3021</strain>
    </source>
</reference>
<sequence>MFKLFVILSVASFVASQGEIPNQCNQIQFKACSANLAQAINLSPELIFSNSTIFRMQMASNFYEGRAQVYNWVNQCNALSQFYGCLGQINVNECLNPVGLIIMGLSPDMAFDYDGSFKQYAFECGVGFNQRPEVYQCLGSTWMNAASQLTALSLSYRLNVQHDPTNACKYALALQNGYAAAFGNNNCRALYQKWATWWGCSIMNEYVTGQFRHCTNKCTYDQILTMGGNFIKFDEDGKMLMLIPKTWHKDPITGELYQEEEMWL</sequence>
<organism evidence="1 2">
    <name type="scientific">Rhabditophanes sp. KR3021</name>
    <dbReference type="NCBI Taxonomy" id="114890"/>
    <lineage>
        <taxon>Eukaryota</taxon>
        <taxon>Metazoa</taxon>
        <taxon>Ecdysozoa</taxon>
        <taxon>Nematoda</taxon>
        <taxon>Chromadorea</taxon>
        <taxon>Rhabditida</taxon>
        <taxon>Tylenchina</taxon>
        <taxon>Panagrolaimomorpha</taxon>
        <taxon>Strongyloidoidea</taxon>
        <taxon>Alloionematidae</taxon>
        <taxon>Rhabditophanes</taxon>
    </lineage>
</organism>
<proteinExistence type="predicted"/>
<evidence type="ECO:0000313" key="1">
    <source>
        <dbReference type="Proteomes" id="UP000095286"/>
    </source>
</evidence>
<dbReference type="WBParaSite" id="RSKR_0000772700.1">
    <property type="protein sequence ID" value="RSKR_0000772700.1"/>
    <property type="gene ID" value="RSKR_0000772700"/>
</dbReference>